<dbReference type="Proteomes" id="UP001061958">
    <property type="component" value="Unassembled WGS sequence"/>
</dbReference>
<reference evidence="2" key="2">
    <citation type="submission" date="2022-01" db="EMBL/GenBank/DDBJ databases">
        <authorList>
            <person name="Hirooka S."/>
            <person name="Miyagishima S.Y."/>
        </authorList>
    </citation>
    <scope>NUCLEOTIDE SEQUENCE</scope>
    <source>
        <strain evidence="2">NBRC 102759</strain>
    </source>
</reference>
<feature type="region of interest" description="Disordered" evidence="1">
    <location>
        <begin position="127"/>
        <end position="156"/>
    </location>
</feature>
<keyword evidence="3" id="KW-1185">Reference proteome</keyword>
<accession>A0A9C7UUQ0</accession>
<comment type="caution">
    <text evidence="2">The sequence shown here is derived from an EMBL/GenBank/DDBJ whole genome shotgun (WGS) entry which is preliminary data.</text>
</comment>
<evidence type="ECO:0000313" key="3">
    <source>
        <dbReference type="Proteomes" id="UP001061958"/>
    </source>
</evidence>
<gene>
    <name evidence="2" type="ORF">GpartN1_g7699.t1</name>
</gene>
<organism evidence="2 3">
    <name type="scientific">Galdieria partita</name>
    <dbReference type="NCBI Taxonomy" id="83374"/>
    <lineage>
        <taxon>Eukaryota</taxon>
        <taxon>Rhodophyta</taxon>
        <taxon>Bangiophyceae</taxon>
        <taxon>Galdieriales</taxon>
        <taxon>Galdieriaceae</taxon>
        <taxon>Galdieria</taxon>
    </lineage>
</organism>
<feature type="compositionally biased region" description="Basic and acidic residues" evidence="1">
    <location>
        <begin position="268"/>
        <end position="279"/>
    </location>
</feature>
<protein>
    <submittedName>
        <fullName evidence="2">Uncharacterized protein</fullName>
    </submittedName>
</protein>
<dbReference type="OrthoDB" id="10396401at2759"/>
<evidence type="ECO:0000313" key="2">
    <source>
        <dbReference type="EMBL" id="GJQ15908.1"/>
    </source>
</evidence>
<sequence length="317" mass="37443">MTNHEYRQWGMMPESSSNISIDRIVNKEQANYWEDKSARAGESYGNSSTVSLEHNFHSLPPISHLCVGCIQRSPHITVEEQNGSYLLSNNGLKDNIQYRDKVQNSLEMGTSRELSVFEQEVNRTLEEYSRSEEYSSSQGTSSLNDTTCSKVSLKSDENSKAKRQLAKKLWRQRDQMKKEEEKLIFQKKEQSFQEAIMEWVQTHADEWNEERIRLVAKELFQYETESNRIEGMEHMPVLQGSAFDLITKQRHRIQKRLPPGSLEQLPEEEVKRRRNEQKSASKWRAMQLQTEKMHLLRWNCRLLEELYKYMRRSSEVL</sequence>
<proteinExistence type="predicted"/>
<name>A0A9C7UUQ0_9RHOD</name>
<reference evidence="2" key="1">
    <citation type="journal article" date="2022" name="Proc. Natl. Acad. Sci. U.S.A.">
        <title>Life cycle and functional genomics of the unicellular red alga Galdieria for elucidating algal and plant evolution and industrial use.</title>
        <authorList>
            <person name="Hirooka S."/>
            <person name="Itabashi T."/>
            <person name="Ichinose T.M."/>
            <person name="Onuma R."/>
            <person name="Fujiwara T."/>
            <person name="Yamashita S."/>
            <person name="Jong L.W."/>
            <person name="Tomita R."/>
            <person name="Iwane A.H."/>
            <person name="Miyagishima S.Y."/>
        </authorList>
    </citation>
    <scope>NUCLEOTIDE SEQUENCE</scope>
    <source>
        <strain evidence="2">NBRC 102759</strain>
    </source>
</reference>
<evidence type="ECO:0000256" key="1">
    <source>
        <dbReference type="SAM" id="MobiDB-lite"/>
    </source>
</evidence>
<feature type="region of interest" description="Disordered" evidence="1">
    <location>
        <begin position="256"/>
        <end position="282"/>
    </location>
</feature>
<dbReference type="EMBL" id="BQMJ01000077">
    <property type="protein sequence ID" value="GJQ15908.1"/>
    <property type="molecule type" value="Genomic_DNA"/>
</dbReference>
<dbReference type="AlphaFoldDB" id="A0A9C7UUQ0"/>
<feature type="compositionally biased region" description="Low complexity" evidence="1">
    <location>
        <begin position="134"/>
        <end position="143"/>
    </location>
</feature>